<name>A0ABR0AY80_9CRUS</name>
<keyword evidence="2" id="KW-1185">Reference proteome</keyword>
<comment type="caution">
    <text evidence="1">The sequence shown here is derived from an EMBL/GenBank/DDBJ whole genome shotgun (WGS) entry which is preliminary data.</text>
</comment>
<evidence type="ECO:0000313" key="2">
    <source>
        <dbReference type="Proteomes" id="UP001234178"/>
    </source>
</evidence>
<organism evidence="1 2">
    <name type="scientific">Daphnia magna</name>
    <dbReference type="NCBI Taxonomy" id="35525"/>
    <lineage>
        <taxon>Eukaryota</taxon>
        <taxon>Metazoa</taxon>
        <taxon>Ecdysozoa</taxon>
        <taxon>Arthropoda</taxon>
        <taxon>Crustacea</taxon>
        <taxon>Branchiopoda</taxon>
        <taxon>Diplostraca</taxon>
        <taxon>Cladocera</taxon>
        <taxon>Anomopoda</taxon>
        <taxon>Daphniidae</taxon>
        <taxon>Daphnia</taxon>
    </lineage>
</organism>
<protein>
    <submittedName>
        <fullName evidence="1">Uncharacterized protein</fullName>
    </submittedName>
</protein>
<gene>
    <name evidence="1" type="ORF">OUZ56_023026</name>
</gene>
<evidence type="ECO:0000313" key="1">
    <source>
        <dbReference type="EMBL" id="KAK4030068.1"/>
    </source>
</evidence>
<sequence>MFDGAGHVVHFLKAWVGFDLYIRGGDVMLQMLDVLRKVFEVLDGISFRLVTLPLRSLHFNGNYNLRRGDEGSPVDLLFRSYVRSCLIKLQELVQVILGCFVFKGRWLFYMVTGIPRWLL</sequence>
<dbReference type="Proteomes" id="UP001234178">
    <property type="component" value="Unassembled WGS sequence"/>
</dbReference>
<proteinExistence type="predicted"/>
<dbReference type="EMBL" id="JAOYFB010000039">
    <property type="protein sequence ID" value="KAK4030068.1"/>
    <property type="molecule type" value="Genomic_DNA"/>
</dbReference>
<accession>A0ABR0AY80</accession>
<reference evidence="1 2" key="1">
    <citation type="journal article" date="2023" name="Nucleic Acids Res.">
        <title>The hologenome of Daphnia magna reveals possible DNA methylation and microbiome-mediated evolution of the host genome.</title>
        <authorList>
            <person name="Chaturvedi A."/>
            <person name="Li X."/>
            <person name="Dhandapani V."/>
            <person name="Marshall H."/>
            <person name="Kissane S."/>
            <person name="Cuenca-Cambronero M."/>
            <person name="Asole G."/>
            <person name="Calvet F."/>
            <person name="Ruiz-Romero M."/>
            <person name="Marangio P."/>
            <person name="Guigo R."/>
            <person name="Rago D."/>
            <person name="Mirbahai L."/>
            <person name="Eastwood N."/>
            <person name="Colbourne J.K."/>
            <person name="Zhou J."/>
            <person name="Mallon E."/>
            <person name="Orsini L."/>
        </authorList>
    </citation>
    <scope>NUCLEOTIDE SEQUENCE [LARGE SCALE GENOMIC DNA]</scope>
    <source>
        <strain evidence="1">LRV0_1</strain>
    </source>
</reference>